<feature type="region of interest" description="Disordered" evidence="1">
    <location>
        <begin position="76"/>
        <end position="116"/>
    </location>
</feature>
<dbReference type="InterPro" id="IPR044258">
    <property type="entry name" value="HIPP09-like"/>
</dbReference>
<evidence type="ECO:0000313" key="3">
    <source>
        <dbReference type="EMBL" id="KAL0913161.1"/>
    </source>
</evidence>
<dbReference type="CDD" id="cd00371">
    <property type="entry name" value="HMA"/>
    <property type="match status" value="2"/>
</dbReference>
<dbReference type="Proteomes" id="UP001552299">
    <property type="component" value="Unassembled WGS sequence"/>
</dbReference>
<dbReference type="Gene3D" id="3.30.70.100">
    <property type="match status" value="2"/>
</dbReference>
<feature type="compositionally biased region" description="Basic and acidic residues" evidence="1">
    <location>
        <begin position="453"/>
        <end position="465"/>
    </location>
</feature>
<evidence type="ECO:0000256" key="1">
    <source>
        <dbReference type="SAM" id="MobiDB-lite"/>
    </source>
</evidence>
<dbReference type="Pfam" id="PF00403">
    <property type="entry name" value="HMA"/>
    <property type="match status" value="2"/>
</dbReference>
<feature type="domain" description="HMA" evidence="2">
    <location>
        <begin position="690"/>
        <end position="753"/>
    </location>
</feature>
<dbReference type="EMBL" id="JANQDX010000013">
    <property type="protein sequence ID" value="KAL0913161.1"/>
    <property type="molecule type" value="Genomic_DNA"/>
</dbReference>
<feature type="compositionally biased region" description="Basic residues" evidence="1">
    <location>
        <begin position="78"/>
        <end position="107"/>
    </location>
</feature>
<feature type="region of interest" description="Disordered" evidence="1">
    <location>
        <begin position="844"/>
        <end position="917"/>
    </location>
</feature>
<dbReference type="InterPro" id="IPR006121">
    <property type="entry name" value="HMA_dom"/>
</dbReference>
<proteinExistence type="predicted"/>
<dbReference type="PANTHER" id="PTHR47066">
    <property type="entry name" value="HEAVY METAL-ASSOCIATED ISOPRENYLATED PLANT PROTEIN 9"/>
    <property type="match status" value="1"/>
</dbReference>
<comment type="caution">
    <text evidence="3">The sequence shown here is derived from an EMBL/GenBank/DDBJ whole genome shotgun (WGS) entry which is preliminary data.</text>
</comment>
<evidence type="ECO:0000313" key="4">
    <source>
        <dbReference type="Proteomes" id="UP001552299"/>
    </source>
</evidence>
<protein>
    <recommendedName>
        <fullName evidence="2">HMA domain-containing protein</fullName>
    </recommendedName>
</protein>
<feature type="compositionally biased region" description="Basic and acidic residues" evidence="1">
    <location>
        <begin position="856"/>
        <end position="913"/>
    </location>
</feature>
<feature type="region of interest" description="Disordered" evidence="1">
    <location>
        <begin position="752"/>
        <end position="776"/>
    </location>
</feature>
<feature type="compositionally biased region" description="Basic and acidic residues" evidence="1">
    <location>
        <begin position="654"/>
        <end position="686"/>
    </location>
</feature>
<feature type="region of interest" description="Disordered" evidence="1">
    <location>
        <begin position="586"/>
        <end position="623"/>
    </location>
</feature>
<name>A0ABD0US29_DENTH</name>
<keyword evidence="4" id="KW-1185">Reference proteome</keyword>
<dbReference type="InterPro" id="IPR036163">
    <property type="entry name" value="HMA_dom_sf"/>
</dbReference>
<sequence length="998" mass="111266">MVGRRRTFTRRRPSFCHQPYAHHRTSARRWALVKHIPIAELLSVLGLLPEDGLSSDIYPTLNIFLQPDFCSSPDFHRTSGRHRASSSRRTSTRHRNFHQTSGRHRAPSGRQTSTCRRTSATLDFRQSPDFCLVARLSPVVGLLPIVGLSSDIYPTLNFLRSPDFSLSPDFYDAGLLSVTRLLPRRHTFARCQTFVGHLPNAELPSVAGLLPSPDFCLVARLSPFVGLLPVVGLSSDIYPTLNFLPSPDFCLSPDLCDAGLSSVTRLLPRRQTFARHRTFARRRTFIRHLPDAELPPVAGLLPVVGLQLDARLLLVDEFSSNIGHSLVASPYHFLRLLQSLRPPLPTTSTFHILLISKGPEALLKSSNHNLDYQMISKHDKLIVESSGSTRQIQRTQEHRILTSLSQKIIHQTLCHSMKSINRAPFTLKRDPKPKELRERLEIALDSLVLLDQRRSSAEPPTEARRFAGPPIEAQHSVGPPPEARRSAEPSPEARRFAGPPTEARRSDGQPIKARRSAGSPPEARRSAGSPSEDRSNIRLRLTIFIFNAFGIPSIWAIFKHTTNSRALSPLVGHLCQSAATTCPPPPDTISVHRRPPPPATVGTTSDHHRRLPPLTTAGHHRRPPPATAGHLLRHCRPLSSFDIAINLVQTKQKKAEAKAAEAPKQEEKPATEHKEEKQEEKKEEVKPSPPPPIVLYVDLHCVGCAKKIERSILKFRGVEEVEMNIEKNEVTVKGIVDPQALCSHIQKKTSRKAKVLSPLPPADTAADSTKAEPPAPQDSGIVTVELLVNMHCDACAQQLRKKIMKMRGVQAAETDLTAKKVTITGTMNGDKLVEYIYRRTGKLATIIPPPPPPPPQEEKKNDGEKKAEDSQKPPDEKKEDGKKEGTDDKKSSEGNKEEKPSSGAEEPAKKEEAAAAAVQAMVNDEEMVKRMMYWNGAGGYMMNQYHDHDEMSKRMMMMHHWMPMQMTNPTSMYFFDRPQLLPPPQMFSDENPNACSIS</sequence>
<gene>
    <name evidence="3" type="ORF">M5K25_016600</name>
</gene>
<feature type="region of interest" description="Disordered" evidence="1">
    <location>
        <begin position="453"/>
        <end position="533"/>
    </location>
</feature>
<feature type="domain" description="HMA" evidence="2">
    <location>
        <begin position="781"/>
        <end position="845"/>
    </location>
</feature>
<evidence type="ECO:0000259" key="2">
    <source>
        <dbReference type="PROSITE" id="PS50846"/>
    </source>
</evidence>
<accession>A0ABD0US29</accession>
<dbReference type="PROSITE" id="PS50846">
    <property type="entry name" value="HMA_2"/>
    <property type="match status" value="2"/>
</dbReference>
<feature type="compositionally biased region" description="Basic and acidic residues" evidence="1">
    <location>
        <begin position="482"/>
        <end position="495"/>
    </location>
</feature>
<dbReference type="PANTHER" id="PTHR47066:SF1">
    <property type="entry name" value="HEAVY METAL-ASSOCIATED ISOPRENYLATED PLANT PROTEIN 9"/>
    <property type="match status" value="1"/>
</dbReference>
<feature type="region of interest" description="Disordered" evidence="1">
    <location>
        <begin position="654"/>
        <end position="690"/>
    </location>
</feature>
<reference evidence="3 4" key="1">
    <citation type="journal article" date="2024" name="Plant Biotechnol. J.">
        <title>Dendrobium thyrsiflorum genome and its molecular insights into genes involved in important horticultural traits.</title>
        <authorList>
            <person name="Chen B."/>
            <person name="Wang J.Y."/>
            <person name="Zheng P.J."/>
            <person name="Li K.L."/>
            <person name="Liang Y.M."/>
            <person name="Chen X.F."/>
            <person name="Zhang C."/>
            <person name="Zhao X."/>
            <person name="He X."/>
            <person name="Zhang G.Q."/>
            <person name="Liu Z.J."/>
            <person name="Xu Q."/>
        </authorList>
    </citation>
    <scope>NUCLEOTIDE SEQUENCE [LARGE SCALE GENOMIC DNA]</scope>
    <source>
        <strain evidence="3">GZMU011</strain>
    </source>
</reference>
<dbReference type="AlphaFoldDB" id="A0ABD0US29"/>
<dbReference type="SUPFAM" id="SSF55008">
    <property type="entry name" value="HMA, heavy metal-associated domain"/>
    <property type="match status" value="2"/>
</dbReference>
<organism evidence="3 4">
    <name type="scientific">Dendrobium thyrsiflorum</name>
    <name type="common">Pinecone-like raceme dendrobium</name>
    <name type="synonym">Orchid</name>
    <dbReference type="NCBI Taxonomy" id="117978"/>
    <lineage>
        <taxon>Eukaryota</taxon>
        <taxon>Viridiplantae</taxon>
        <taxon>Streptophyta</taxon>
        <taxon>Embryophyta</taxon>
        <taxon>Tracheophyta</taxon>
        <taxon>Spermatophyta</taxon>
        <taxon>Magnoliopsida</taxon>
        <taxon>Liliopsida</taxon>
        <taxon>Asparagales</taxon>
        <taxon>Orchidaceae</taxon>
        <taxon>Epidendroideae</taxon>
        <taxon>Malaxideae</taxon>
        <taxon>Dendrobiinae</taxon>
        <taxon>Dendrobium</taxon>
    </lineage>
</organism>